<keyword evidence="8" id="KW-0624">Polysaccharide degradation</keyword>
<keyword evidence="3" id="KW-0964">Secreted</keyword>
<evidence type="ECO:0000256" key="3">
    <source>
        <dbReference type="ARBA" id="ARBA00022525"/>
    </source>
</evidence>
<comment type="catalytic activity">
    <reaction evidence="9">
        <text>feruloyl-polysaccharide + H2O = ferulate + polysaccharide.</text>
        <dbReference type="EC" id="3.1.1.73"/>
    </reaction>
</comment>
<sequence>MHTGIFLGTAASWIATVAAASVNLHRKATAATGTAGCGMTHWFNGITQYYGLESGGVDRSYSIHVPSDYNETKPYPLVFGFHGSSSIGLFFEADTGLSESKYSADKIMLYPNGLGGAWAGANYSEASVPEDLGFVSDLLAEVRANYCIDDSRIYATGMSIGGGFVDTIACSEVGGEFAAFAAGSGSFYTDDSGVSGCTPVRSPMPMLEIHGGSDPDVHYEGGPGEGGMEPAIPDWLSWWAQRNNCPNQTMENLYNGDVQHYVWECNGVGGVLQHWKVDDMGHCWASTTLDFSEIAAGQGPTPIDASTIVMNFFDQFTKP</sequence>
<accession>A0AAD7MRI3</accession>
<keyword evidence="4" id="KW-0858">Xylan degradation</keyword>
<evidence type="ECO:0000313" key="12">
    <source>
        <dbReference type="Proteomes" id="UP001215280"/>
    </source>
</evidence>
<dbReference type="GO" id="GO:0045493">
    <property type="term" value="P:xylan catabolic process"/>
    <property type="evidence" value="ECO:0007669"/>
    <property type="project" value="UniProtKB-KW"/>
</dbReference>
<reference evidence="11" key="1">
    <citation type="submission" date="2023-03" db="EMBL/GenBank/DDBJ databases">
        <title>Massive genome expansion in bonnet fungi (Mycena s.s.) driven by repeated elements and novel gene families across ecological guilds.</title>
        <authorList>
            <consortium name="Lawrence Berkeley National Laboratory"/>
            <person name="Harder C.B."/>
            <person name="Miyauchi S."/>
            <person name="Viragh M."/>
            <person name="Kuo A."/>
            <person name="Thoen E."/>
            <person name="Andreopoulos B."/>
            <person name="Lu D."/>
            <person name="Skrede I."/>
            <person name="Drula E."/>
            <person name="Henrissat B."/>
            <person name="Morin E."/>
            <person name="Kohler A."/>
            <person name="Barry K."/>
            <person name="LaButti K."/>
            <person name="Morin E."/>
            <person name="Salamov A."/>
            <person name="Lipzen A."/>
            <person name="Mereny Z."/>
            <person name="Hegedus B."/>
            <person name="Baldrian P."/>
            <person name="Stursova M."/>
            <person name="Weitz H."/>
            <person name="Taylor A."/>
            <person name="Grigoriev I.V."/>
            <person name="Nagy L.G."/>
            <person name="Martin F."/>
            <person name="Kauserud H."/>
        </authorList>
    </citation>
    <scope>NUCLEOTIDE SEQUENCE</scope>
    <source>
        <strain evidence="11">CBHHK188m</strain>
    </source>
</reference>
<keyword evidence="7" id="KW-0119">Carbohydrate metabolism</keyword>
<evidence type="ECO:0000256" key="7">
    <source>
        <dbReference type="ARBA" id="ARBA00023277"/>
    </source>
</evidence>
<name>A0AAD7MRI3_9AGAR</name>
<dbReference type="AlphaFoldDB" id="A0AAD7MRI3"/>
<evidence type="ECO:0000256" key="2">
    <source>
        <dbReference type="ARBA" id="ARBA00013091"/>
    </source>
</evidence>
<evidence type="ECO:0000256" key="8">
    <source>
        <dbReference type="ARBA" id="ARBA00023326"/>
    </source>
</evidence>
<evidence type="ECO:0000256" key="4">
    <source>
        <dbReference type="ARBA" id="ARBA00022651"/>
    </source>
</evidence>
<dbReference type="PANTHER" id="PTHR38050">
    <property type="match status" value="1"/>
</dbReference>
<dbReference type="Proteomes" id="UP001215280">
    <property type="component" value="Unassembled WGS sequence"/>
</dbReference>
<dbReference type="GO" id="GO:0030600">
    <property type="term" value="F:feruloyl esterase activity"/>
    <property type="evidence" value="ECO:0007669"/>
    <property type="project" value="UniProtKB-EC"/>
</dbReference>
<evidence type="ECO:0000256" key="9">
    <source>
        <dbReference type="ARBA" id="ARBA00034075"/>
    </source>
</evidence>
<dbReference type="PANTHER" id="PTHR38050:SF2">
    <property type="entry name" value="FERULOYL ESTERASE C-RELATED"/>
    <property type="match status" value="1"/>
</dbReference>
<dbReference type="InterPro" id="IPR029058">
    <property type="entry name" value="AB_hydrolase_fold"/>
</dbReference>
<gene>
    <name evidence="11" type="ORF">DFH07DRAFT_1066321</name>
</gene>
<dbReference type="SUPFAM" id="SSF53474">
    <property type="entry name" value="alpha/beta-Hydrolases"/>
    <property type="match status" value="1"/>
</dbReference>
<dbReference type="GO" id="GO:0005576">
    <property type="term" value="C:extracellular region"/>
    <property type="evidence" value="ECO:0007669"/>
    <property type="project" value="UniProtKB-SubCell"/>
</dbReference>
<dbReference type="Gene3D" id="3.40.50.1820">
    <property type="entry name" value="alpha/beta hydrolase"/>
    <property type="match status" value="1"/>
</dbReference>
<comment type="caution">
    <text evidence="11">The sequence shown here is derived from an EMBL/GenBank/DDBJ whole genome shotgun (WGS) entry which is preliminary data.</text>
</comment>
<keyword evidence="6" id="KW-0378">Hydrolase</keyword>
<proteinExistence type="predicted"/>
<evidence type="ECO:0000256" key="1">
    <source>
        <dbReference type="ARBA" id="ARBA00004613"/>
    </source>
</evidence>
<feature type="chain" id="PRO_5041899407" description="feruloyl esterase" evidence="10">
    <location>
        <begin position="20"/>
        <end position="319"/>
    </location>
</feature>
<evidence type="ECO:0000256" key="10">
    <source>
        <dbReference type="SAM" id="SignalP"/>
    </source>
</evidence>
<dbReference type="InterPro" id="IPR043595">
    <property type="entry name" value="FaeB/C/D"/>
</dbReference>
<evidence type="ECO:0000256" key="5">
    <source>
        <dbReference type="ARBA" id="ARBA00022729"/>
    </source>
</evidence>
<dbReference type="EMBL" id="JARJLG010000202">
    <property type="protein sequence ID" value="KAJ7728805.1"/>
    <property type="molecule type" value="Genomic_DNA"/>
</dbReference>
<keyword evidence="12" id="KW-1185">Reference proteome</keyword>
<feature type="signal peptide" evidence="10">
    <location>
        <begin position="1"/>
        <end position="19"/>
    </location>
</feature>
<dbReference type="EC" id="3.1.1.73" evidence="2"/>
<organism evidence="11 12">
    <name type="scientific">Mycena maculata</name>
    <dbReference type="NCBI Taxonomy" id="230809"/>
    <lineage>
        <taxon>Eukaryota</taxon>
        <taxon>Fungi</taxon>
        <taxon>Dikarya</taxon>
        <taxon>Basidiomycota</taxon>
        <taxon>Agaricomycotina</taxon>
        <taxon>Agaricomycetes</taxon>
        <taxon>Agaricomycetidae</taxon>
        <taxon>Agaricales</taxon>
        <taxon>Marasmiineae</taxon>
        <taxon>Mycenaceae</taxon>
        <taxon>Mycena</taxon>
    </lineage>
</organism>
<evidence type="ECO:0000313" key="11">
    <source>
        <dbReference type="EMBL" id="KAJ7728805.1"/>
    </source>
</evidence>
<evidence type="ECO:0000256" key="6">
    <source>
        <dbReference type="ARBA" id="ARBA00022801"/>
    </source>
</evidence>
<comment type="subcellular location">
    <subcellularLocation>
        <location evidence="1">Secreted</location>
    </subcellularLocation>
</comment>
<keyword evidence="5 10" id="KW-0732">Signal</keyword>
<protein>
    <recommendedName>
        <fullName evidence="2">feruloyl esterase</fullName>
        <ecNumber evidence="2">3.1.1.73</ecNumber>
    </recommendedName>
</protein>